<dbReference type="Proteomes" id="UP000186040">
    <property type="component" value="Unassembled WGS sequence"/>
</dbReference>
<accession>A0A1Q9LTU5</accession>
<gene>
    <name evidence="2" type="ORF">BJP25_06815</name>
</gene>
<dbReference type="GO" id="GO:0003677">
    <property type="term" value="F:DNA binding"/>
    <property type="evidence" value="ECO:0007669"/>
    <property type="project" value="InterPro"/>
</dbReference>
<evidence type="ECO:0000313" key="3">
    <source>
        <dbReference type="Proteomes" id="UP000186040"/>
    </source>
</evidence>
<dbReference type="STRING" id="1193682.BJP25_06815"/>
<protein>
    <recommendedName>
        <fullName evidence="1">DUF5753 domain-containing protein</fullName>
    </recommendedName>
</protein>
<dbReference type="Pfam" id="PF19054">
    <property type="entry name" value="DUF5753"/>
    <property type="match status" value="1"/>
</dbReference>
<proteinExistence type="predicted"/>
<evidence type="ECO:0000313" key="2">
    <source>
        <dbReference type="EMBL" id="OLR95448.1"/>
    </source>
</evidence>
<dbReference type="InterPro" id="IPR043917">
    <property type="entry name" value="DUF5753"/>
</dbReference>
<evidence type="ECO:0000259" key="1">
    <source>
        <dbReference type="Pfam" id="PF19054"/>
    </source>
</evidence>
<feature type="domain" description="DUF5753" evidence="1">
    <location>
        <begin position="151"/>
        <end position="249"/>
    </location>
</feature>
<reference evidence="2 3" key="1">
    <citation type="submission" date="2016-10" db="EMBL/GenBank/DDBJ databases">
        <title>The Draft Genome Sequence of Actinokineospora bangkokensis 44EHWT reveals the biosynthetic pathway of antifungal compounds Thailandins with unusual extender unit butylmalonyl-CoA.</title>
        <authorList>
            <person name="Greule A."/>
            <person name="Intra B."/>
            <person name="Flemming S."/>
            <person name="Rommel M.G."/>
            <person name="Panbangred W."/>
            <person name="Bechthold A."/>
        </authorList>
    </citation>
    <scope>NUCLEOTIDE SEQUENCE [LARGE SCALE GENOMIC DNA]</scope>
    <source>
        <strain evidence="2 3">44EHW</strain>
    </source>
</reference>
<comment type="caution">
    <text evidence="2">The sequence shown here is derived from an EMBL/GenBank/DDBJ whole genome shotgun (WGS) entry which is preliminary data.</text>
</comment>
<keyword evidence="3" id="KW-1185">Reference proteome</keyword>
<dbReference type="Gene3D" id="1.10.260.40">
    <property type="entry name" value="lambda repressor-like DNA-binding domains"/>
    <property type="match status" value="1"/>
</dbReference>
<sequence>MDMGGFEGDEPQVNARARTVRGLVLAAALDRYRREAEVTTAQLAGAMRMTAAMTNRIMTGRRVPSGVEIGGLCALLEVPAAERPFLYELARTVDDRAWELSGTWGRVVLERVFGVAARGFFYDPHLIPRPLRTDEYARAFGAKIASGVPRVHESLIPEHTLTRAAPVVRSQLMHLLDNPGQWRVIPADEPTVPGFALLEMPHFQPVLHLELLGAELLLEDPRLSARYQERLQALTQAALSPEDSVDLVRGIG</sequence>
<dbReference type="InterPro" id="IPR010982">
    <property type="entry name" value="Lambda_DNA-bd_dom_sf"/>
</dbReference>
<dbReference type="Pfam" id="PF13560">
    <property type="entry name" value="HTH_31"/>
    <property type="match status" value="1"/>
</dbReference>
<dbReference type="EMBL" id="MKQR01000002">
    <property type="protein sequence ID" value="OLR95448.1"/>
    <property type="molecule type" value="Genomic_DNA"/>
</dbReference>
<dbReference type="AlphaFoldDB" id="A0A1Q9LTU5"/>
<dbReference type="CDD" id="cd00093">
    <property type="entry name" value="HTH_XRE"/>
    <property type="match status" value="1"/>
</dbReference>
<organism evidence="2 3">
    <name type="scientific">Actinokineospora bangkokensis</name>
    <dbReference type="NCBI Taxonomy" id="1193682"/>
    <lineage>
        <taxon>Bacteria</taxon>
        <taxon>Bacillati</taxon>
        <taxon>Actinomycetota</taxon>
        <taxon>Actinomycetes</taxon>
        <taxon>Pseudonocardiales</taxon>
        <taxon>Pseudonocardiaceae</taxon>
        <taxon>Actinokineospora</taxon>
    </lineage>
</organism>
<name>A0A1Q9LTU5_9PSEU</name>
<dbReference type="SUPFAM" id="SSF47413">
    <property type="entry name" value="lambda repressor-like DNA-binding domains"/>
    <property type="match status" value="1"/>
</dbReference>
<dbReference type="InterPro" id="IPR001387">
    <property type="entry name" value="Cro/C1-type_HTH"/>
</dbReference>